<dbReference type="AlphaFoldDB" id="A0A934IYK4"/>
<name>A0A934IYK4_9HYPH</name>
<comment type="caution">
    <text evidence="2">The sequence shown here is derived from an EMBL/GenBank/DDBJ whole genome shotgun (WGS) entry which is preliminary data.</text>
</comment>
<evidence type="ECO:0000256" key="1">
    <source>
        <dbReference type="SAM" id="SignalP"/>
    </source>
</evidence>
<feature type="signal peptide" evidence="1">
    <location>
        <begin position="1"/>
        <end position="23"/>
    </location>
</feature>
<dbReference type="RefSeq" id="WP_198876633.1">
    <property type="nucleotide sequence ID" value="NZ_JAEKMH010000002.1"/>
</dbReference>
<keyword evidence="1" id="KW-0732">Signal</keyword>
<feature type="chain" id="PRO_5037342506" description="Exo-alpha-sialidase" evidence="1">
    <location>
        <begin position="24"/>
        <end position="471"/>
    </location>
</feature>
<organism evidence="2 3">
    <name type="scientific">Devosia sediminis</name>
    <dbReference type="NCBI Taxonomy" id="2798801"/>
    <lineage>
        <taxon>Bacteria</taxon>
        <taxon>Pseudomonadati</taxon>
        <taxon>Pseudomonadota</taxon>
        <taxon>Alphaproteobacteria</taxon>
        <taxon>Hyphomicrobiales</taxon>
        <taxon>Devosiaceae</taxon>
        <taxon>Devosia</taxon>
    </lineage>
</organism>
<evidence type="ECO:0008006" key="4">
    <source>
        <dbReference type="Google" id="ProtNLM"/>
    </source>
</evidence>
<proteinExistence type="predicted"/>
<gene>
    <name evidence="2" type="ORF">JEQ47_12035</name>
</gene>
<reference evidence="2" key="1">
    <citation type="submission" date="2020-12" db="EMBL/GenBank/DDBJ databases">
        <title>Devosia sp. MSA67 isolated from Mo River.</title>
        <authorList>
            <person name="Ma F."/>
            <person name="Zi Z."/>
        </authorList>
    </citation>
    <scope>NUCLEOTIDE SEQUENCE</scope>
    <source>
        <strain evidence="2">MSA67</strain>
    </source>
</reference>
<dbReference type="InterPro" id="IPR023296">
    <property type="entry name" value="Glyco_hydro_beta-prop_sf"/>
</dbReference>
<accession>A0A934IYK4</accession>
<sequence length="471" mass="50004">MKSSTLSCAAGMGLLALMAPASAQEAVCVDCISVRVGPPEVVRGPFPDELDAAFAATRLPDGRFRGFSANGATYAVDGATLDDMGGERRAVLDVGPPGSINDCGSWLTSTARADDRLYGFVHQERLCDYDVGRTDKSMAIAVSEDEGLSWTDLGTVITGTDTPLPDQITGEGDCSLVDGHDGFFYAYCLRNSDWQTIVARAPAQDPVDWRKYHEGEWREPGLGGAATDIGFVGTGAGYLRDHDWVAAVATDPWFGGLRLSLSADKVTFVDLDEPLVPIDDANWERPAPTDLSVYATILNPTEGGNTVGDNFVLAYVFVPAGQGFESRYLVLREVSLTQREPSAVPQVGIALTRWIMPGSTGTITTTGPLIGDYSRESTLAYMLTAAPDGAATVKIVECSDGTRNTLAEDGTCALSRMSQTRTAGWLFVDEQPNSVPVFRCEGDSAGPFISTQDNCEGLGDAGDLLGYGLAS</sequence>
<dbReference type="EMBL" id="JAEKMH010000002">
    <property type="protein sequence ID" value="MBJ3785455.1"/>
    <property type="molecule type" value="Genomic_DNA"/>
</dbReference>
<protein>
    <recommendedName>
        <fullName evidence="4">Exo-alpha-sialidase</fullName>
    </recommendedName>
</protein>
<dbReference type="Proteomes" id="UP000602124">
    <property type="component" value="Unassembled WGS sequence"/>
</dbReference>
<keyword evidence="3" id="KW-1185">Reference proteome</keyword>
<dbReference type="SUPFAM" id="SSF75005">
    <property type="entry name" value="Arabinanase/levansucrase/invertase"/>
    <property type="match status" value="1"/>
</dbReference>
<evidence type="ECO:0000313" key="2">
    <source>
        <dbReference type="EMBL" id="MBJ3785455.1"/>
    </source>
</evidence>
<evidence type="ECO:0000313" key="3">
    <source>
        <dbReference type="Proteomes" id="UP000602124"/>
    </source>
</evidence>